<name>A0A9X2PFW8_9HYPH</name>
<sequence>MNEQQQAVARACLAGAEDGTRSFPEIVGTLAQAGFEGYAVDFRRAVATYYLPDGESLELPARAAGAPVAARFDGAMIEAAIREAQQQAPGYTYGGFCRKAVQAGCAGYVVSFSGRRALYIGRTAETHVEPFPDPPAGAGRPAQA</sequence>
<evidence type="ECO:0000313" key="2">
    <source>
        <dbReference type="Proteomes" id="UP001151088"/>
    </source>
</evidence>
<dbReference type="EMBL" id="JANTHZ010000003">
    <property type="protein sequence ID" value="MCS0495438.1"/>
    <property type="molecule type" value="Genomic_DNA"/>
</dbReference>
<dbReference type="AlphaFoldDB" id="A0A9X2PFW8"/>
<keyword evidence="2" id="KW-1185">Reference proteome</keyword>
<dbReference type="InterPro" id="IPR036696">
    <property type="entry name" value="YdfO-like_sf"/>
</dbReference>
<accession>A0A9X2PFW8</accession>
<gene>
    <name evidence="1" type="ORF">NVS89_10040</name>
</gene>
<reference evidence="1" key="1">
    <citation type="submission" date="2022-08" db="EMBL/GenBank/DDBJ databases">
        <authorList>
            <person name="Li F."/>
        </authorList>
    </citation>
    <scope>NUCLEOTIDE SEQUENCE</scope>
    <source>
        <strain evidence="1">MQZ15Z-1</strain>
    </source>
</reference>
<dbReference type="SUPFAM" id="SSF160419">
    <property type="entry name" value="YdfO-like"/>
    <property type="match status" value="1"/>
</dbReference>
<proteinExistence type="predicted"/>
<organism evidence="1 2">
    <name type="scientific">Ancylobacter mangrovi</name>
    <dbReference type="NCBI Taxonomy" id="2972472"/>
    <lineage>
        <taxon>Bacteria</taxon>
        <taxon>Pseudomonadati</taxon>
        <taxon>Pseudomonadota</taxon>
        <taxon>Alphaproteobacteria</taxon>
        <taxon>Hyphomicrobiales</taxon>
        <taxon>Xanthobacteraceae</taxon>
        <taxon>Ancylobacter</taxon>
    </lineage>
</organism>
<protein>
    <submittedName>
        <fullName evidence="1">DUF1398 domain-containing protein</fullName>
    </submittedName>
</protein>
<evidence type="ECO:0000313" key="1">
    <source>
        <dbReference type="EMBL" id="MCS0495438.1"/>
    </source>
</evidence>
<dbReference type="Proteomes" id="UP001151088">
    <property type="component" value="Unassembled WGS sequence"/>
</dbReference>
<comment type="caution">
    <text evidence="1">The sequence shown here is derived from an EMBL/GenBank/DDBJ whole genome shotgun (WGS) entry which is preliminary data.</text>
</comment>
<dbReference type="RefSeq" id="WP_258732551.1">
    <property type="nucleotide sequence ID" value="NZ_JANTHZ010000003.1"/>
</dbReference>